<dbReference type="OrthoDB" id="10251855at2759"/>
<dbReference type="Pfam" id="PF01161">
    <property type="entry name" value="PBP"/>
    <property type="match status" value="1"/>
</dbReference>
<reference evidence="1" key="1">
    <citation type="journal article" date="2020" name="Stud. Mycol.">
        <title>101 Dothideomycetes genomes: a test case for predicting lifestyles and emergence of pathogens.</title>
        <authorList>
            <person name="Haridas S."/>
            <person name="Albert R."/>
            <person name="Binder M."/>
            <person name="Bloem J."/>
            <person name="Labutti K."/>
            <person name="Salamov A."/>
            <person name="Andreopoulos B."/>
            <person name="Baker S."/>
            <person name="Barry K."/>
            <person name="Bills G."/>
            <person name="Bluhm B."/>
            <person name="Cannon C."/>
            <person name="Castanera R."/>
            <person name="Culley D."/>
            <person name="Daum C."/>
            <person name="Ezra D."/>
            <person name="Gonzalez J."/>
            <person name="Henrissat B."/>
            <person name="Kuo A."/>
            <person name="Liang C."/>
            <person name="Lipzen A."/>
            <person name="Lutzoni F."/>
            <person name="Magnuson J."/>
            <person name="Mondo S."/>
            <person name="Nolan M."/>
            <person name="Ohm R."/>
            <person name="Pangilinan J."/>
            <person name="Park H.-J."/>
            <person name="Ramirez L."/>
            <person name="Alfaro M."/>
            <person name="Sun H."/>
            <person name="Tritt A."/>
            <person name="Yoshinaga Y."/>
            <person name="Zwiers L.-H."/>
            <person name="Turgeon B."/>
            <person name="Goodwin S."/>
            <person name="Spatafora J."/>
            <person name="Crous P."/>
            <person name="Grigoriev I."/>
        </authorList>
    </citation>
    <scope>NUCLEOTIDE SEQUENCE</scope>
    <source>
        <strain evidence="1">CBS 107.79</strain>
    </source>
</reference>
<sequence>MWLLRMIEYCLGRLLYHRRGYDADCFFNSVAFKKHPKPTIPLESPDCGSSCAHLRDEYSAFGAGRIPSFTWPKASPKVKEYLFLAEDPDSPLGHANVHALYLGIPPTSTSLLPEDLELVKEEDGVKVIKSGWRVGKNRKGWVYIPARPPRGHGPHRYYFELVALSEKLDLERMSKVPTKEEVAGAIDGKMVEWGRWDATYESRF</sequence>
<keyword evidence="2" id="KW-1185">Reference proteome</keyword>
<organism evidence="1 2">
    <name type="scientific">Bimuria novae-zelandiae CBS 107.79</name>
    <dbReference type="NCBI Taxonomy" id="1447943"/>
    <lineage>
        <taxon>Eukaryota</taxon>
        <taxon>Fungi</taxon>
        <taxon>Dikarya</taxon>
        <taxon>Ascomycota</taxon>
        <taxon>Pezizomycotina</taxon>
        <taxon>Dothideomycetes</taxon>
        <taxon>Pleosporomycetidae</taxon>
        <taxon>Pleosporales</taxon>
        <taxon>Massarineae</taxon>
        <taxon>Didymosphaeriaceae</taxon>
        <taxon>Bimuria</taxon>
    </lineage>
</organism>
<evidence type="ECO:0000313" key="1">
    <source>
        <dbReference type="EMBL" id="KAF1970227.1"/>
    </source>
</evidence>
<dbReference type="SUPFAM" id="SSF49777">
    <property type="entry name" value="PEBP-like"/>
    <property type="match status" value="1"/>
</dbReference>
<accession>A0A6A5VAB3</accession>
<dbReference type="InterPro" id="IPR008914">
    <property type="entry name" value="PEBP"/>
</dbReference>
<dbReference type="InterPro" id="IPR049556">
    <property type="entry name" value="PhiB"/>
</dbReference>
<dbReference type="Proteomes" id="UP000800036">
    <property type="component" value="Unassembled WGS sequence"/>
</dbReference>
<dbReference type="InterPro" id="IPR036610">
    <property type="entry name" value="PEBP-like_sf"/>
</dbReference>
<name>A0A6A5VAB3_9PLEO</name>
<dbReference type="EMBL" id="ML976703">
    <property type="protein sequence ID" value="KAF1970227.1"/>
    <property type="molecule type" value="Genomic_DNA"/>
</dbReference>
<dbReference type="AlphaFoldDB" id="A0A6A5VAB3"/>
<dbReference type="CDD" id="cd00457">
    <property type="entry name" value="PEBP"/>
    <property type="match status" value="1"/>
</dbReference>
<dbReference type="Gene3D" id="3.90.280.10">
    <property type="entry name" value="PEBP-like"/>
    <property type="match status" value="1"/>
</dbReference>
<proteinExistence type="predicted"/>
<gene>
    <name evidence="1" type="ORF">BU23DRAFT_557118</name>
</gene>
<evidence type="ECO:0000313" key="2">
    <source>
        <dbReference type="Proteomes" id="UP000800036"/>
    </source>
</evidence>
<protein>
    <submittedName>
        <fullName evidence="1">PEBP-like protein</fullName>
    </submittedName>
</protein>